<dbReference type="Pfam" id="PF13091">
    <property type="entry name" value="PLDc_2"/>
    <property type="match status" value="1"/>
</dbReference>
<dbReference type="Gene3D" id="3.30.870.10">
    <property type="entry name" value="Endonuclease Chain A"/>
    <property type="match status" value="2"/>
</dbReference>
<keyword evidence="7 9" id="KW-0472">Membrane</keyword>
<dbReference type="PANTHER" id="PTHR21248:SF22">
    <property type="entry name" value="PHOSPHOLIPASE D"/>
    <property type="match status" value="1"/>
</dbReference>
<keyword evidence="6 9" id="KW-1133">Transmembrane helix</keyword>
<dbReference type="GO" id="GO:0032049">
    <property type="term" value="P:cardiolipin biosynthetic process"/>
    <property type="evidence" value="ECO:0007669"/>
    <property type="project" value="UniProtKB-UniRule"/>
</dbReference>
<dbReference type="InterPro" id="IPR025202">
    <property type="entry name" value="PLD-like_dom"/>
</dbReference>
<evidence type="ECO:0000256" key="6">
    <source>
        <dbReference type="ARBA" id="ARBA00022989"/>
    </source>
</evidence>
<keyword evidence="3" id="KW-0808">Transferase</keyword>
<feature type="domain" description="PLD phosphodiesterase" evidence="10">
    <location>
        <begin position="438"/>
        <end position="465"/>
    </location>
</feature>
<dbReference type="InterPro" id="IPR022924">
    <property type="entry name" value="Cardiolipin_synthase"/>
</dbReference>
<dbReference type="PANTHER" id="PTHR21248">
    <property type="entry name" value="CARDIOLIPIN SYNTHASE"/>
    <property type="match status" value="1"/>
</dbReference>
<dbReference type="EC" id="2.7.8.-" evidence="8"/>
<dbReference type="NCBIfam" id="TIGR04265">
    <property type="entry name" value="bac_cardiolipin"/>
    <property type="match status" value="1"/>
</dbReference>
<dbReference type="PROSITE" id="PS50035">
    <property type="entry name" value="PLD"/>
    <property type="match status" value="2"/>
</dbReference>
<dbReference type="Pfam" id="PF00614">
    <property type="entry name" value="PLDc"/>
    <property type="match status" value="1"/>
</dbReference>
<evidence type="ECO:0000256" key="1">
    <source>
        <dbReference type="ARBA" id="ARBA00004236"/>
    </source>
</evidence>
<dbReference type="HOGENOM" id="CLU_038053_1_2_9"/>
<keyword evidence="5" id="KW-0677">Repeat</keyword>
<feature type="domain" description="PLD phosphodiesterase" evidence="10">
    <location>
        <begin position="261"/>
        <end position="288"/>
    </location>
</feature>
<gene>
    <name evidence="11" type="ordered locus">SpyM3_0852</name>
</gene>
<dbReference type="GO" id="GO:0008808">
    <property type="term" value="F:cardiolipin synthase activity"/>
    <property type="evidence" value="ECO:0007669"/>
    <property type="project" value="UniProtKB-UniRule"/>
</dbReference>
<keyword evidence="2" id="KW-1003">Cell membrane</keyword>
<dbReference type="EMBL" id="AE014074">
    <property type="protein sequence ID" value="AAM79459.1"/>
    <property type="molecule type" value="Genomic_DNA"/>
</dbReference>
<dbReference type="SMART" id="SM00155">
    <property type="entry name" value="PLDc"/>
    <property type="match status" value="2"/>
</dbReference>
<dbReference type="GO" id="GO:0005886">
    <property type="term" value="C:plasma membrane"/>
    <property type="evidence" value="ECO:0007669"/>
    <property type="project" value="UniProtKB-SubCell"/>
</dbReference>
<evidence type="ECO:0000256" key="7">
    <source>
        <dbReference type="ARBA" id="ARBA00023136"/>
    </source>
</evidence>
<evidence type="ECO:0000256" key="2">
    <source>
        <dbReference type="ARBA" id="ARBA00022475"/>
    </source>
</evidence>
<evidence type="ECO:0000313" key="12">
    <source>
        <dbReference type="Proteomes" id="UP000000564"/>
    </source>
</evidence>
<dbReference type="CDD" id="cd09154">
    <property type="entry name" value="PLDc_SMU_988_like_1"/>
    <property type="match status" value="1"/>
</dbReference>
<feature type="transmembrane region" description="Helical" evidence="9">
    <location>
        <begin position="20"/>
        <end position="46"/>
    </location>
</feature>
<name>A0A0H2UUS7_STRP3</name>
<evidence type="ECO:0000256" key="5">
    <source>
        <dbReference type="ARBA" id="ARBA00022737"/>
    </source>
</evidence>
<accession>A0A0H2UUS7</accession>
<feature type="transmembrane region" description="Helical" evidence="9">
    <location>
        <begin position="84"/>
        <end position="104"/>
    </location>
</feature>
<dbReference type="AlphaFoldDB" id="A0A0H2UUS7"/>
<dbReference type="CDD" id="cd09160">
    <property type="entry name" value="PLDc_SMU_988_like_2"/>
    <property type="match status" value="1"/>
</dbReference>
<evidence type="ECO:0000256" key="3">
    <source>
        <dbReference type="ARBA" id="ARBA00022679"/>
    </source>
</evidence>
<reference evidence="11 12" key="1">
    <citation type="journal article" date="2002" name="Proc. Natl. Acad. Sci. U.S.A.">
        <title>Genome sequence of a serotype M3 strain of group A Streptococcus: phage-encoded toxins, the high-virulence phenotype, and clone emergence.</title>
        <authorList>
            <person name="Beres S.B."/>
            <person name="Sylva G.L."/>
            <person name="Barbian K.D."/>
            <person name="Lei B."/>
            <person name="Hoff J.S."/>
            <person name="Mammarella N.D."/>
            <person name="Liu M.Y."/>
            <person name="Smoot J.C."/>
            <person name="Porcella S.F."/>
            <person name="Parkins L.D."/>
            <person name="Campbell D.S."/>
            <person name="Smith T.M."/>
            <person name="McCormick J.K."/>
            <person name="Leung D.Y."/>
            <person name="Schlievert P.M."/>
            <person name="Musser J.M."/>
        </authorList>
    </citation>
    <scope>NUCLEOTIDE SEQUENCE [LARGE SCALE GENOMIC DNA]</scope>
    <source>
        <strain evidence="12">ATCC BAA-595 / MGAS315</strain>
    </source>
</reference>
<proteinExistence type="predicted"/>
<evidence type="ECO:0000256" key="9">
    <source>
        <dbReference type="SAM" id="Phobius"/>
    </source>
</evidence>
<dbReference type="RefSeq" id="WP_011054518.1">
    <property type="nucleotide sequence ID" value="NC_004070.1"/>
</dbReference>
<comment type="subcellular location">
    <subcellularLocation>
        <location evidence="1">Cell membrane</location>
    </subcellularLocation>
</comment>
<dbReference type="SUPFAM" id="SSF56024">
    <property type="entry name" value="Phospholipase D/nuclease"/>
    <property type="match status" value="2"/>
</dbReference>
<keyword evidence="4 9" id="KW-0812">Transmembrane</keyword>
<dbReference type="KEGG" id="spg:SpyM3_0852"/>
<evidence type="ECO:0000256" key="8">
    <source>
        <dbReference type="NCBIfam" id="TIGR04265"/>
    </source>
</evidence>
<dbReference type="InterPro" id="IPR001736">
    <property type="entry name" value="PLipase_D/transphosphatidylase"/>
</dbReference>
<evidence type="ECO:0000313" key="11">
    <source>
        <dbReference type="EMBL" id="AAM79459.1"/>
    </source>
</evidence>
<organism evidence="11 12">
    <name type="scientific">Streptococcus pyogenes serotype M3 (strain ATCC BAA-595 / MGAS315)</name>
    <dbReference type="NCBI Taxonomy" id="198466"/>
    <lineage>
        <taxon>Bacteria</taxon>
        <taxon>Bacillati</taxon>
        <taxon>Bacillota</taxon>
        <taxon>Bacilli</taxon>
        <taxon>Lactobacillales</taxon>
        <taxon>Streptococcaceae</taxon>
        <taxon>Streptococcus</taxon>
    </lineage>
</organism>
<feature type="transmembrane region" description="Helical" evidence="9">
    <location>
        <begin position="52"/>
        <end position="72"/>
    </location>
</feature>
<dbReference type="GeneID" id="69900819"/>
<protein>
    <recommendedName>
        <fullName evidence="8">Cardiolipin synthase</fullName>
        <ecNumber evidence="8">2.7.8.-</ecNumber>
    </recommendedName>
</protein>
<evidence type="ECO:0000256" key="4">
    <source>
        <dbReference type="ARBA" id="ARBA00022692"/>
    </source>
</evidence>
<dbReference type="Proteomes" id="UP000000564">
    <property type="component" value="Chromosome"/>
</dbReference>
<sequence>MIIKKKAKVKYLLHKGKHGFLRGIFSRTTIIVLLIILQLVFLFQSYAWMEQYRVWITILESVFAITIVLYLVNSDMDAISRMTWLILIMIAPLLGSLFLIYTKLDWGYRGLKQRINHLVDLSAPYLSDDDAILEVLKDSTSTTYHLVQYLERSRGNFPIYNNTRVTYFPTGETFFDSLKEQLFLAKKYIFLEFFIIAEGQMWGEILSILEKKVSEGVEVRVLFDGMNELSTLSSDYAKRLEQIGIKAKSFLPISPFISTYYNYRDHRKIVVIDGEVSFTGGINLADEYINEVERFGRWKDAGLMLEGEATDSFLILFLQMWSITEKELIIDPYLSDHSLKLPSDGYVIPYGDSPLDTDKIGKNVYIDILNHAKEYVYIMTPYLILDSEMEHALRFASERGVDIRIIMPGVPDKGVPYALAKTYYKALMTSGVKIYEYQPGFVHSKVFISDNTKAVVGTINLDYRSLYHHFECATYLYRVSVIADIVNDFNEAQKQSLLMTSDHLKQRPWYQKLIGLLVRTIAPLL</sequence>
<evidence type="ECO:0000259" key="10">
    <source>
        <dbReference type="PROSITE" id="PS50035"/>
    </source>
</evidence>